<organism evidence="2 3">
    <name type="scientific">Geodia barretti</name>
    <name type="common">Barrett's horny sponge</name>
    <dbReference type="NCBI Taxonomy" id="519541"/>
    <lineage>
        <taxon>Eukaryota</taxon>
        <taxon>Metazoa</taxon>
        <taxon>Porifera</taxon>
        <taxon>Demospongiae</taxon>
        <taxon>Heteroscleromorpha</taxon>
        <taxon>Tetractinellida</taxon>
        <taxon>Astrophorina</taxon>
        <taxon>Geodiidae</taxon>
        <taxon>Geodia</taxon>
    </lineage>
</organism>
<dbReference type="Pfam" id="PF01966">
    <property type="entry name" value="HD"/>
    <property type="match status" value="1"/>
</dbReference>
<dbReference type="SUPFAM" id="SSF109604">
    <property type="entry name" value="HD-domain/PDEase-like"/>
    <property type="match status" value="1"/>
</dbReference>
<dbReference type="InterPro" id="IPR003607">
    <property type="entry name" value="HD/PDEase_dom"/>
</dbReference>
<sequence>MATAIVDSLLELLSTAGQAEYHGEKVSQLEHALQTADLARREGESEEEVLAALLHDIGHVWPEGDGDGEREVTSVGVVHHASVGAAALRKMGFSEAVASVVAGHVNAKRYLVGQDTEYAGTLSECSVESLRRQGGPMGAEEAAEFARGPWFEAKIRLRKRDDRAKIPGAIVPGLDSYRDIMIAHLSSQQNCK</sequence>
<accession>A0AA35SEQ8</accession>
<reference evidence="2" key="1">
    <citation type="submission" date="2023-03" db="EMBL/GenBank/DDBJ databases">
        <authorList>
            <person name="Steffen K."/>
            <person name="Cardenas P."/>
        </authorList>
    </citation>
    <scope>NUCLEOTIDE SEQUENCE</scope>
</reference>
<dbReference type="InterPro" id="IPR052567">
    <property type="entry name" value="OP_Dioxygenase"/>
</dbReference>
<protein>
    <submittedName>
        <fullName evidence="2">2-amino-1-hydroxyethylphosphonate dioxygenase (Glycine-forming)</fullName>
    </submittedName>
</protein>
<gene>
    <name evidence="2" type="ORF">GBAR_LOCUS16161</name>
</gene>
<feature type="domain" description="HD/PDEase" evidence="1">
    <location>
        <begin position="24"/>
        <end position="96"/>
    </location>
</feature>
<dbReference type="AlphaFoldDB" id="A0AA35SEQ8"/>
<proteinExistence type="predicted"/>
<dbReference type="Gene3D" id="1.10.3210.10">
    <property type="entry name" value="Hypothetical protein af1432"/>
    <property type="match status" value="1"/>
</dbReference>
<dbReference type="CDD" id="cd00077">
    <property type="entry name" value="HDc"/>
    <property type="match status" value="1"/>
</dbReference>
<keyword evidence="2" id="KW-0560">Oxidoreductase</keyword>
<dbReference type="PANTHER" id="PTHR40202:SF1">
    <property type="entry name" value="HD DOMAIN-CONTAINING PROTEIN"/>
    <property type="match status" value="1"/>
</dbReference>
<keyword evidence="3" id="KW-1185">Reference proteome</keyword>
<dbReference type="NCBIfam" id="TIGR00277">
    <property type="entry name" value="HDIG"/>
    <property type="match status" value="1"/>
</dbReference>
<evidence type="ECO:0000313" key="2">
    <source>
        <dbReference type="EMBL" id="CAI8028304.1"/>
    </source>
</evidence>
<dbReference type="EMBL" id="CASHTH010002324">
    <property type="protein sequence ID" value="CAI8028304.1"/>
    <property type="molecule type" value="Genomic_DNA"/>
</dbReference>
<keyword evidence="2" id="KW-0223">Dioxygenase</keyword>
<evidence type="ECO:0000313" key="3">
    <source>
        <dbReference type="Proteomes" id="UP001174909"/>
    </source>
</evidence>
<dbReference type="InterPro" id="IPR006675">
    <property type="entry name" value="HDIG_dom"/>
</dbReference>
<dbReference type="InterPro" id="IPR006674">
    <property type="entry name" value="HD_domain"/>
</dbReference>
<evidence type="ECO:0000259" key="1">
    <source>
        <dbReference type="SMART" id="SM00471"/>
    </source>
</evidence>
<name>A0AA35SEQ8_GEOBA</name>
<dbReference type="PANTHER" id="PTHR40202">
    <property type="match status" value="1"/>
</dbReference>
<dbReference type="SMART" id="SM00471">
    <property type="entry name" value="HDc"/>
    <property type="match status" value="1"/>
</dbReference>
<dbReference type="Proteomes" id="UP001174909">
    <property type="component" value="Unassembled WGS sequence"/>
</dbReference>
<dbReference type="GO" id="GO:0051213">
    <property type="term" value="F:dioxygenase activity"/>
    <property type="evidence" value="ECO:0007669"/>
    <property type="project" value="UniProtKB-KW"/>
</dbReference>
<comment type="caution">
    <text evidence="2">The sequence shown here is derived from an EMBL/GenBank/DDBJ whole genome shotgun (WGS) entry which is preliminary data.</text>
</comment>